<evidence type="ECO:0000313" key="1">
    <source>
        <dbReference type="EMBL" id="KAF2125614.1"/>
    </source>
</evidence>
<gene>
    <name evidence="1" type="ORF">P153DRAFT_389066</name>
</gene>
<dbReference type="OrthoDB" id="3783451at2759"/>
<proteinExistence type="predicted"/>
<sequence>MFVDLDDRIRQDLLFRLRWNISATLEHIEITIGPHDQTTNVLFLGHPLADESLADPPLSRIQVGIDVCEDKYAEEQRYLDKGMNYPYQYQPPARLTIDNEDGSPITLGQFVAQTHAYLNYNREAIIKVISETYGEVFKQADGSVRRVMTCGHPVTLPKDIGIYVSRIWVVAKNDEVSFSVCLHAEGEAGRLLKQLWAGRLTQVLWHEQKRQA</sequence>
<dbReference type="RefSeq" id="XP_033520006.1">
    <property type="nucleotide sequence ID" value="XM_033670810.1"/>
</dbReference>
<dbReference type="EMBL" id="ML977515">
    <property type="protein sequence ID" value="KAF2125614.1"/>
    <property type="molecule type" value="Genomic_DNA"/>
</dbReference>
<protein>
    <submittedName>
        <fullName evidence="1">Uncharacterized protein</fullName>
    </submittedName>
</protein>
<keyword evidence="2" id="KW-1185">Reference proteome</keyword>
<reference evidence="1" key="1">
    <citation type="journal article" date="2020" name="Stud. Mycol.">
        <title>101 Dothideomycetes genomes: a test case for predicting lifestyles and emergence of pathogens.</title>
        <authorList>
            <person name="Haridas S."/>
            <person name="Albert R."/>
            <person name="Binder M."/>
            <person name="Bloem J."/>
            <person name="Labutti K."/>
            <person name="Salamov A."/>
            <person name="Andreopoulos B."/>
            <person name="Baker S."/>
            <person name="Barry K."/>
            <person name="Bills G."/>
            <person name="Bluhm B."/>
            <person name="Cannon C."/>
            <person name="Castanera R."/>
            <person name="Culley D."/>
            <person name="Daum C."/>
            <person name="Ezra D."/>
            <person name="Gonzalez J."/>
            <person name="Henrissat B."/>
            <person name="Kuo A."/>
            <person name="Liang C."/>
            <person name="Lipzen A."/>
            <person name="Lutzoni F."/>
            <person name="Magnuson J."/>
            <person name="Mondo S."/>
            <person name="Nolan M."/>
            <person name="Ohm R."/>
            <person name="Pangilinan J."/>
            <person name="Park H.-J."/>
            <person name="Ramirez L."/>
            <person name="Alfaro M."/>
            <person name="Sun H."/>
            <person name="Tritt A."/>
            <person name="Yoshinaga Y."/>
            <person name="Zwiers L.-H."/>
            <person name="Turgeon B."/>
            <person name="Goodwin S."/>
            <person name="Spatafora J."/>
            <person name="Crous P."/>
            <person name="Grigoriev I."/>
        </authorList>
    </citation>
    <scope>NUCLEOTIDE SEQUENCE</scope>
    <source>
        <strain evidence="1">CBS 119687</strain>
    </source>
</reference>
<name>A0A6A6A3C8_9PLEO</name>
<organism evidence="1 2">
    <name type="scientific">Dothidotthia symphoricarpi CBS 119687</name>
    <dbReference type="NCBI Taxonomy" id="1392245"/>
    <lineage>
        <taxon>Eukaryota</taxon>
        <taxon>Fungi</taxon>
        <taxon>Dikarya</taxon>
        <taxon>Ascomycota</taxon>
        <taxon>Pezizomycotina</taxon>
        <taxon>Dothideomycetes</taxon>
        <taxon>Pleosporomycetidae</taxon>
        <taxon>Pleosporales</taxon>
        <taxon>Dothidotthiaceae</taxon>
        <taxon>Dothidotthia</taxon>
    </lineage>
</organism>
<dbReference type="Proteomes" id="UP000799771">
    <property type="component" value="Unassembled WGS sequence"/>
</dbReference>
<accession>A0A6A6A3C8</accession>
<dbReference type="GeneID" id="54411242"/>
<dbReference type="AlphaFoldDB" id="A0A6A6A3C8"/>
<evidence type="ECO:0000313" key="2">
    <source>
        <dbReference type="Proteomes" id="UP000799771"/>
    </source>
</evidence>